<protein>
    <recommendedName>
        <fullName evidence="8">Dopa decarboxylase</fullName>
    </recommendedName>
</protein>
<dbReference type="GO" id="GO:0019752">
    <property type="term" value="P:carboxylic acid metabolic process"/>
    <property type="evidence" value="ECO:0007669"/>
    <property type="project" value="InterPro"/>
</dbReference>
<proteinExistence type="inferred from homology"/>
<keyword evidence="3 5" id="KW-0663">Pyridoxal phosphate</keyword>
<dbReference type="InterPro" id="IPR015421">
    <property type="entry name" value="PyrdxlP-dep_Trfase_major"/>
</dbReference>
<keyword evidence="4 5" id="KW-0456">Lyase</keyword>
<evidence type="ECO:0000256" key="1">
    <source>
        <dbReference type="ARBA" id="ARBA00001933"/>
    </source>
</evidence>
<name>A0AA89APX7_9ASTE</name>
<dbReference type="PANTHER" id="PTHR11999">
    <property type="entry name" value="GROUP II PYRIDOXAL-5-PHOSPHATE DECARBOXYLASE"/>
    <property type="match status" value="1"/>
</dbReference>
<dbReference type="InterPro" id="IPR015424">
    <property type="entry name" value="PyrdxlP-dep_Trfase"/>
</dbReference>
<dbReference type="SUPFAM" id="SSF53383">
    <property type="entry name" value="PLP-dependent transferases"/>
    <property type="match status" value="1"/>
</dbReference>
<evidence type="ECO:0000256" key="2">
    <source>
        <dbReference type="ARBA" id="ARBA00022793"/>
    </source>
</evidence>
<gene>
    <name evidence="6" type="ORF">RJ639_010544</name>
</gene>
<dbReference type="InterPro" id="IPR010977">
    <property type="entry name" value="Aromatic_deC"/>
</dbReference>
<keyword evidence="2" id="KW-0210">Decarboxylase</keyword>
<dbReference type="Pfam" id="PF00282">
    <property type="entry name" value="Pyridoxal_deC"/>
    <property type="match status" value="1"/>
</dbReference>
<dbReference type="InterPro" id="IPR002129">
    <property type="entry name" value="PyrdxlP-dep_de-COase"/>
</dbReference>
<dbReference type="PRINTS" id="PR00800">
    <property type="entry name" value="YHDCRBOXLASE"/>
</dbReference>
<evidence type="ECO:0000256" key="4">
    <source>
        <dbReference type="ARBA" id="ARBA00023239"/>
    </source>
</evidence>
<dbReference type="Proteomes" id="UP001188597">
    <property type="component" value="Unassembled WGS sequence"/>
</dbReference>
<organism evidence="6 7">
    <name type="scientific">Escallonia herrerae</name>
    <dbReference type="NCBI Taxonomy" id="1293975"/>
    <lineage>
        <taxon>Eukaryota</taxon>
        <taxon>Viridiplantae</taxon>
        <taxon>Streptophyta</taxon>
        <taxon>Embryophyta</taxon>
        <taxon>Tracheophyta</taxon>
        <taxon>Spermatophyta</taxon>
        <taxon>Magnoliopsida</taxon>
        <taxon>eudicotyledons</taxon>
        <taxon>Gunneridae</taxon>
        <taxon>Pentapetalae</taxon>
        <taxon>asterids</taxon>
        <taxon>campanulids</taxon>
        <taxon>Escalloniales</taxon>
        <taxon>Escalloniaceae</taxon>
        <taxon>Escallonia</taxon>
    </lineage>
</organism>
<accession>A0AA89APX7</accession>
<dbReference type="AlphaFoldDB" id="A0AA89APX7"/>
<evidence type="ECO:0000256" key="3">
    <source>
        <dbReference type="ARBA" id="ARBA00022898"/>
    </source>
</evidence>
<keyword evidence="7" id="KW-1185">Reference proteome</keyword>
<sequence length="150" mass="16692">MLCTDFNTVGFNWIASLAAMELKSVFMDWLGKMLKLPNLEFGLIPLYLCCTARTISSIAVNPLGPLFDVAKECRIWIHVDAAYAGSACICPEFRHFLDGVEGANSFNFNAHKWLLNTLDSCYLRGGIATLIDMPLNSFPSTVSEETFKLK</sequence>
<evidence type="ECO:0000313" key="6">
    <source>
        <dbReference type="EMBL" id="KAK3009898.1"/>
    </source>
</evidence>
<dbReference type="EMBL" id="JAVXUP010001597">
    <property type="protein sequence ID" value="KAK3009898.1"/>
    <property type="molecule type" value="Genomic_DNA"/>
</dbReference>
<comment type="similarity">
    <text evidence="5">Belongs to the group II decarboxylase family.</text>
</comment>
<evidence type="ECO:0000256" key="5">
    <source>
        <dbReference type="RuleBase" id="RU000382"/>
    </source>
</evidence>
<dbReference type="GO" id="GO:0030170">
    <property type="term" value="F:pyridoxal phosphate binding"/>
    <property type="evidence" value="ECO:0007669"/>
    <property type="project" value="InterPro"/>
</dbReference>
<feature type="non-terminal residue" evidence="6">
    <location>
        <position position="1"/>
    </location>
</feature>
<dbReference type="Gene3D" id="3.40.640.10">
    <property type="entry name" value="Type I PLP-dependent aspartate aminotransferase-like (Major domain)"/>
    <property type="match status" value="1"/>
</dbReference>
<evidence type="ECO:0000313" key="7">
    <source>
        <dbReference type="Proteomes" id="UP001188597"/>
    </source>
</evidence>
<dbReference type="GO" id="GO:0016831">
    <property type="term" value="F:carboxy-lyase activity"/>
    <property type="evidence" value="ECO:0007669"/>
    <property type="project" value="UniProtKB-KW"/>
</dbReference>
<evidence type="ECO:0008006" key="8">
    <source>
        <dbReference type="Google" id="ProtNLM"/>
    </source>
</evidence>
<reference evidence="6" key="1">
    <citation type="submission" date="2022-12" db="EMBL/GenBank/DDBJ databases">
        <title>Draft genome assemblies for two species of Escallonia (Escalloniales).</title>
        <authorList>
            <person name="Chanderbali A."/>
            <person name="Dervinis C."/>
            <person name="Anghel I."/>
            <person name="Soltis D."/>
            <person name="Soltis P."/>
            <person name="Zapata F."/>
        </authorList>
    </citation>
    <scope>NUCLEOTIDE SEQUENCE</scope>
    <source>
        <strain evidence="6">UCBG64.0493</strain>
        <tissue evidence="6">Leaf</tissue>
    </source>
</reference>
<dbReference type="PANTHER" id="PTHR11999:SF96">
    <property type="entry name" value="TYROSINE DECARBOXYLASE"/>
    <property type="match status" value="1"/>
</dbReference>
<comment type="caution">
    <text evidence="6">The sequence shown here is derived from an EMBL/GenBank/DDBJ whole genome shotgun (WGS) entry which is preliminary data.</text>
</comment>
<dbReference type="GO" id="GO:0005737">
    <property type="term" value="C:cytoplasm"/>
    <property type="evidence" value="ECO:0007669"/>
    <property type="project" value="TreeGrafter"/>
</dbReference>
<dbReference type="GO" id="GO:0006520">
    <property type="term" value="P:amino acid metabolic process"/>
    <property type="evidence" value="ECO:0007669"/>
    <property type="project" value="InterPro"/>
</dbReference>
<comment type="cofactor">
    <cofactor evidence="1 5">
        <name>pyridoxal 5'-phosphate</name>
        <dbReference type="ChEBI" id="CHEBI:597326"/>
    </cofactor>
</comment>